<feature type="transmembrane region" description="Helical" evidence="6">
    <location>
        <begin position="336"/>
        <end position="354"/>
    </location>
</feature>
<dbReference type="RefSeq" id="WP_057002991.1">
    <property type="nucleotide sequence ID" value="NZ_AZGA01000088.1"/>
</dbReference>
<reference evidence="8 9" key="1">
    <citation type="journal article" date="2015" name="Genome Announc.">
        <title>Expanding the biotechnology potential of lactobacilli through comparative genomics of 213 strains and associated genera.</title>
        <authorList>
            <person name="Sun Z."/>
            <person name="Harris H.M."/>
            <person name="McCann A."/>
            <person name="Guo C."/>
            <person name="Argimon S."/>
            <person name="Zhang W."/>
            <person name="Yang X."/>
            <person name="Jeffery I.B."/>
            <person name="Cooney J.C."/>
            <person name="Kagawa T.F."/>
            <person name="Liu W."/>
            <person name="Song Y."/>
            <person name="Salvetti E."/>
            <person name="Wrobel A."/>
            <person name="Rasinkangas P."/>
            <person name="Parkhill J."/>
            <person name="Rea M.C."/>
            <person name="O'Sullivan O."/>
            <person name="Ritari J."/>
            <person name="Douillard F.P."/>
            <person name="Paul Ross R."/>
            <person name="Yang R."/>
            <person name="Briner A.E."/>
            <person name="Felis G.E."/>
            <person name="de Vos W.M."/>
            <person name="Barrangou R."/>
            <person name="Klaenhammer T.R."/>
            <person name="Caufield P.W."/>
            <person name="Cui Y."/>
            <person name="Zhang H."/>
            <person name="O'Toole P.W."/>
        </authorList>
    </citation>
    <scope>NUCLEOTIDE SEQUENCE [LARGE SCALE GENOMIC DNA]</scope>
    <source>
        <strain evidence="8 9">DSM 18527</strain>
    </source>
</reference>
<proteinExistence type="predicted"/>
<evidence type="ECO:0000256" key="5">
    <source>
        <dbReference type="ARBA" id="ARBA00023136"/>
    </source>
</evidence>
<feature type="transmembrane region" description="Helical" evidence="6">
    <location>
        <begin position="407"/>
        <end position="425"/>
    </location>
</feature>
<name>A0A0R1XJX6_9LACO</name>
<dbReference type="PANTHER" id="PTHR42718:SF9">
    <property type="entry name" value="MAJOR FACILITATOR SUPERFAMILY MULTIDRUG TRANSPORTER MFSC"/>
    <property type="match status" value="1"/>
</dbReference>
<protein>
    <submittedName>
        <fullName evidence="8">Efflux pump antibiotic resistance protein</fullName>
    </submittedName>
</protein>
<keyword evidence="3 6" id="KW-0812">Transmembrane</keyword>
<dbReference type="InterPro" id="IPR011701">
    <property type="entry name" value="MFS"/>
</dbReference>
<comment type="subcellular location">
    <subcellularLocation>
        <location evidence="1">Cell membrane</location>
        <topology evidence="1">Multi-pass membrane protein</topology>
    </subcellularLocation>
</comment>
<dbReference type="Pfam" id="PF07690">
    <property type="entry name" value="MFS_1"/>
    <property type="match status" value="1"/>
</dbReference>
<dbReference type="PATRIC" id="fig|1423734.3.peg.1612"/>
<evidence type="ECO:0000259" key="7">
    <source>
        <dbReference type="PROSITE" id="PS50850"/>
    </source>
</evidence>
<dbReference type="STRING" id="1423734.FC83_GL001593"/>
<evidence type="ECO:0000313" key="8">
    <source>
        <dbReference type="EMBL" id="KRM30462.1"/>
    </source>
</evidence>
<feature type="transmembrane region" description="Helical" evidence="6">
    <location>
        <begin position="270"/>
        <end position="295"/>
    </location>
</feature>
<gene>
    <name evidence="8" type="ORF">FC83_GL001593</name>
</gene>
<comment type="caution">
    <text evidence="8">The sequence shown here is derived from an EMBL/GenBank/DDBJ whole genome shotgun (WGS) entry which is preliminary data.</text>
</comment>
<dbReference type="InterPro" id="IPR020846">
    <property type="entry name" value="MFS_dom"/>
</dbReference>
<evidence type="ECO:0000256" key="2">
    <source>
        <dbReference type="ARBA" id="ARBA00022448"/>
    </source>
</evidence>
<feature type="transmembrane region" description="Helical" evidence="6">
    <location>
        <begin position="202"/>
        <end position="224"/>
    </location>
</feature>
<dbReference type="eggNOG" id="COG2814">
    <property type="taxonomic scope" value="Bacteria"/>
</dbReference>
<keyword evidence="2" id="KW-0813">Transport</keyword>
<evidence type="ECO:0000313" key="9">
    <source>
        <dbReference type="Proteomes" id="UP000051236"/>
    </source>
</evidence>
<dbReference type="CDD" id="cd17321">
    <property type="entry name" value="MFS_MMR_MDR_like"/>
    <property type="match status" value="1"/>
</dbReference>
<evidence type="ECO:0000256" key="6">
    <source>
        <dbReference type="SAM" id="Phobius"/>
    </source>
</evidence>
<evidence type="ECO:0000256" key="3">
    <source>
        <dbReference type="ARBA" id="ARBA00022692"/>
    </source>
</evidence>
<sequence length="480" mass="52225">MFTTLRQNYRIILVLGLFSLLTGLSGSSINLALPQISIDLAISNSAATWIIQVGMITTVIVLVMFGHLGDLLSKTAIFTIGGYIFIAGSVLTGLAPNYWLILLGRFIQAIGSAMTLANSLGIVNQYATDQNRTELIAIIAMFMSVGSLSGPAFGGVVISQLSWRWLFLFNLPVGLIALWIGRHRFTIPKNLWQQTTQVTRHLNWLGQILFSVGIIAFFLSSYFAQGQHPNWPLTLLLLVGGLGLTVYSFYQDDHSLLAWIDPAIFRNKLYLVSVSILFLVMLVNAISDILLPFYLQSYGGLSALISGLIMMLQASVMFFVTPLAGYIADRWDAAKLTTIGLVILSASQLGYAFYPATMNLALIIPTIIANGIGMSLFLSPNNALTMSSVPNPLAGVAGSLSSLARTLGMTAGISLATSLLFIQLPGVVRITPQVGRSFLTAYRRVFLLAMAISLVAFGIMAWRLWQQRRQTATKKAMGPQ</sequence>
<dbReference type="Proteomes" id="UP000051236">
    <property type="component" value="Unassembled WGS sequence"/>
</dbReference>
<dbReference type="PRINTS" id="PR01036">
    <property type="entry name" value="TCRTETB"/>
</dbReference>
<feature type="transmembrane region" description="Helical" evidence="6">
    <location>
        <begin position="135"/>
        <end position="157"/>
    </location>
</feature>
<feature type="transmembrane region" description="Helical" evidence="6">
    <location>
        <begin position="80"/>
        <end position="100"/>
    </location>
</feature>
<keyword evidence="4 6" id="KW-1133">Transmembrane helix</keyword>
<feature type="domain" description="Major facilitator superfamily (MFS) profile" evidence="7">
    <location>
        <begin position="11"/>
        <end position="468"/>
    </location>
</feature>
<feature type="transmembrane region" description="Helical" evidence="6">
    <location>
        <begin position="301"/>
        <end position="324"/>
    </location>
</feature>
<evidence type="ECO:0000256" key="4">
    <source>
        <dbReference type="ARBA" id="ARBA00022989"/>
    </source>
</evidence>
<dbReference type="GO" id="GO:0005886">
    <property type="term" value="C:plasma membrane"/>
    <property type="evidence" value="ECO:0007669"/>
    <property type="project" value="UniProtKB-SubCell"/>
</dbReference>
<keyword evidence="5 6" id="KW-0472">Membrane</keyword>
<dbReference type="EMBL" id="AZGA01000088">
    <property type="protein sequence ID" value="KRM30462.1"/>
    <property type="molecule type" value="Genomic_DNA"/>
</dbReference>
<dbReference type="PANTHER" id="PTHR42718">
    <property type="entry name" value="MAJOR FACILITATOR SUPERFAMILY MULTIDRUG TRANSPORTER MFSC"/>
    <property type="match status" value="1"/>
</dbReference>
<dbReference type="InterPro" id="IPR036259">
    <property type="entry name" value="MFS_trans_sf"/>
</dbReference>
<evidence type="ECO:0000256" key="1">
    <source>
        <dbReference type="ARBA" id="ARBA00004651"/>
    </source>
</evidence>
<feature type="transmembrane region" description="Helical" evidence="6">
    <location>
        <begin position="360"/>
        <end position="378"/>
    </location>
</feature>
<dbReference type="Gene3D" id="1.20.1250.20">
    <property type="entry name" value="MFS general substrate transporter like domains"/>
    <property type="match status" value="1"/>
</dbReference>
<accession>A0A0R1XJX6</accession>
<feature type="transmembrane region" description="Helical" evidence="6">
    <location>
        <begin position="50"/>
        <end position="68"/>
    </location>
</feature>
<feature type="transmembrane region" description="Helical" evidence="6">
    <location>
        <begin position="445"/>
        <end position="465"/>
    </location>
</feature>
<organism evidence="8 9">
    <name type="scientific">Agrilactobacillus composti DSM 18527 = JCM 14202</name>
    <dbReference type="NCBI Taxonomy" id="1423734"/>
    <lineage>
        <taxon>Bacteria</taxon>
        <taxon>Bacillati</taxon>
        <taxon>Bacillota</taxon>
        <taxon>Bacilli</taxon>
        <taxon>Lactobacillales</taxon>
        <taxon>Lactobacillaceae</taxon>
        <taxon>Agrilactobacillus</taxon>
    </lineage>
</organism>
<dbReference type="PROSITE" id="PS50850">
    <property type="entry name" value="MFS"/>
    <property type="match status" value="1"/>
</dbReference>
<feature type="transmembrane region" description="Helical" evidence="6">
    <location>
        <begin position="163"/>
        <end position="181"/>
    </location>
</feature>
<dbReference type="GO" id="GO:0022857">
    <property type="term" value="F:transmembrane transporter activity"/>
    <property type="evidence" value="ECO:0007669"/>
    <property type="project" value="InterPro"/>
</dbReference>
<keyword evidence="9" id="KW-1185">Reference proteome</keyword>
<feature type="transmembrane region" description="Helical" evidence="6">
    <location>
        <begin position="230"/>
        <end position="250"/>
    </location>
</feature>
<dbReference type="SUPFAM" id="SSF103473">
    <property type="entry name" value="MFS general substrate transporter"/>
    <property type="match status" value="1"/>
</dbReference>
<feature type="transmembrane region" description="Helical" evidence="6">
    <location>
        <begin position="106"/>
        <end position="123"/>
    </location>
</feature>
<dbReference type="Gene3D" id="1.20.1720.10">
    <property type="entry name" value="Multidrug resistance protein D"/>
    <property type="match status" value="1"/>
</dbReference>
<dbReference type="AlphaFoldDB" id="A0A0R1XJX6"/>